<dbReference type="SUPFAM" id="SSF56935">
    <property type="entry name" value="Porins"/>
    <property type="match status" value="1"/>
</dbReference>
<evidence type="ECO:0000256" key="6">
    <source>
        <dbReference type="ARBA" id="ARBA00022692"/>
    </source>
</evidence>
<protein>
    <submittedName>
        <fullName evidence="18">Tonb-dependent siderophore receptor</fullName>
    </submittedName>
</protein>
<keyword evidence="6 14" id="KW-0812">Transmembrane</keyword>
<reference evidence="18 19" key="1">
    <citation type="submission" date="2012-09" db="EMBL/GenBank/DDBJ databases">
        <title>Draft Genome Sequences of 6 Strains from Genus Thauera.</title>
        <authorList>
            <person name="Liu B."/>
            <person name="Shapleigh J.P."/>
            <person name="Frostegard A.H."/>
        </authorList>
    </citation>
    <scope>NUCLEOTIDE SEQUENCE [LARGE SCALE GENOMIC DNA]</scope>
    <source>
        <strain evidence="19">47Lol / DSM 12138</strain>
    </source>
</reference>
<name>N6YWG5_THAL4</name>
<gene>
    <name evidence="18" type="ORF">C666_12570</name>
</gene>
<evidence type="ECO:0000256" key="2">
    <source>
        <dbReference type="ARBA" id="ARBA00009810"/>
    </source>
</evidence>
<dbReference type="PANTHER" id="PTHR32552">
    <property type="entry name" value="FERRICHROME IRON RECEPTOR-RELATED"/>
    <property type="match status" value="1"/>
</dbReference>
<dbReference type="Pfam" id="PF07715">
    <property type="entry name" value="Plug"/>
    <property type="match status" value="1"/>
</dbReference>
<dbReference type="EMBL" id="AMXE01000049">
    <property type="protein sequence ID" value="ENO86767.1"/>
    <property type="molecule type" value="Genomic_DNA"/>
</dbReference>
<evidence type="ECO:0000256" key="4">
    <source>
        <dbReference type="ARBA" id="ARBA00022452"/>
    </source>
</evidence>
<dbReference type="PANTHER" id="PTHR32552:SF74">
    <property type="entry name" value="HYDROXAMATE SIDEROPHORE RECEPTOR FHUE"/>
    <property type="match status" value="1"/>
</dbReference>
<dbReference type="Proteomes" id="UP000013232">
    <property type="component" value="Unassembled WGS sequence"/>
</dbReference>
<keyword evidence="19" id="KW-1185">Reference proteome</keyword>
<dbReference type="eggNOG" id="COG4773">
    <property type="taxonomic scope" value="Bacteria"/>
</dbReference>
<dbReference type="InterPro" id="IPR010105">
    <property type="entry name" value="TonB_sidphr_rcpt"/>
</dbReference>
<dbReference type="Gene3D" id="3.55.50.30">
    <property type="match status" value="1"/>
</dbReference>
<dbReference type="GO" id="GO:0038023">
    <property type="term" value="F:signaling receptor activity"/>
    <property type="evidence" value="ECO:0007669"/>
    <property type="project" value="InterPro"/>
</dbReference>
<evidence type="ECO:0000256" key="12">
    <source>
        <dbReference type="ARBA" id="ARBA00023170"/>
    </source>
</evidence>
<dbReference type="InterPro" id="IPR011662">
    <property type="entry name" value="Secretin/TonB_short_N"/>
</dbReference>
<dbReference type="Gene3D" id="2.170.130.10">
    <property type="entry name" value="TonB-dependent receptor, plug domain"/>
    <property type="match status" value="1"/>
</dbReference>
<evidence type="ECO:0000256" key="9">
    <source>
        <dbReference type="ARBA" id="ARBA00023065"/>
    </source>
</evidence>
<dbReference type="NCBIfam" id="TIGR01783">
    <property type="entry name" value="TonB-siderophor"/>
    <property type="match status" value="1"/>
</dbReference>
<dbReference type="InterPro" id="IPR037066">
    <property type="entry name" value="Plug_dom_sf"/>
</dbReference>
<dbReference type="CDD" id="cd01347">
    <property type="entry name" value="ligand_gated_channel"/>
    <property type="match status" value="1"/>
</dbReference>
<dbReference type="Pfam" id="PF00593">
    <property type="entry name" value="TonB_dep_Rec_b-barrel"/>
    <property type="match status" value="1"/>
</dbReference>
<keyword evidence="13 14" id="KW-0998">Cell outer membrane</keyword>
<dbReference type="STRING" id="1123367.GCA_000621305_00006"/>
<comment type="caution">
    <text evidence="18">The sequence shown here is derived from an EMBL/GenBank/DDBJ whole genome shotgun (WGS) entry which is preliminary data.</text>
</comment>
<dbReference type="Gene3D" id="2.40.170.20">
    <property type="entry name" value="TonB-dependent receptor, beta-barrel domain"/>
    <property type="match status" value="1"/>
</dbReference>
<comment type="similarity">
    <text evidence="2 14 16">Belongs to the TonB-dependent receptor family.</text>
</comment>
<keyword evidence="5" id="KW-0410">Iron transport</keyword>
<keyword evidence="10 16" id="KW-0798">TonB box</keyword>
<feature type="short sequence motif" description="TonB C-terminal box" evidence="15">
    <location>
        <begin position="802"/>
        <end position="819"/>
    </location>
</feature>
<dbReference type="InterPro" id="IPR010917">
    <property type="entry name" value="TonB_rcpt_CS"/>
</dbReference>
<evidence type="ECO:0000256" key="3">
    <source>
        <dbReference type="ARBA" id="ARBA00022448"/>
    </source>
</evidence>
<evidence type="ECO:0000256" key="7">
    <source>
        <dbReference type="ARBA" id="ARBA00022729"/>
    </source>
</evidence>
<dbReference type="InterPro" id="IPR039426">
    <property type="entry name" value="TonB-dep_rcpt-like"/>
</dbReference>
<accession>N6YWG5</accession>
<evidence type="ECO:0000256" key="8">
    <source>
        <dbReference type="ARBA" id="ARBA00023004"/>
    </source>
</evidence>
<evidence type="ECO:0000313" key="18">
    <source>
        <dbReference type="EMBL" id="ENO86767.1"/>
    </source>
</evidence>
<dbReference type="PROSITE" id="PS01156">
    <property type="entry name" value="TONB_DEPENDENT_REC_2"/>
    <property type="match status" value="1"/>
</dbReference>
<comment type="subcellular location">
    <subcellularLocation>
        <location evidence="1 14">Cell outer membrane</location>
        <topology evidence="1 14">Multi-pass membrane protein</topology>
    </subcellularLocation>
</comment>
<dbReference type="GO" id="GO:0015344">
    <property type="term" value="F:siderophore uptake transmembrane transporter activity"/>
    <property type="evidence" value="ECO:0007669"/>
    <property type="project" value="TreeGrafter"/>
</dbReference>
<dbReference type="SMART" id="SM00965">
    <property type="entry name" value="STN"/>
    <property type="match status" value="1"/>
</dbReference>
<dbReference type="PROSITE" id="PS52016">
    <property type="entry name" value="TONB_DEPENDENT_REC_3"/>
    <property type="match status" value="1"/>
</dbReference>
<keyword evidence="8" id="KW-0408">Iron</keyword>
<dbReference type="FunFam" id="2.170.130.10:FF:000010">
    <property type="entry name" value="Ferripyoverdine receptor"/>
    <property type="match status" value="1"/>
</dbReference>
<dbReference type="InterPro" id="IPR036942">
    <property type="entry name" value="Beta-barrel_TonB_sf"/>
</dbReference>
<evidence type="ECO:0000256" key="11">
    <source>
        <dbReference type="ARBA" id="ARBA00023136"/>
    </source>
</evidence>
<sequence>MSKAPLFPPASHIIHRSTAKGPAPRLTRLALHLACAALLPTLPVGATFAQPAQAGQEAQRHSINIAPGRLSAVLGTYAAQAGVHLSADGALTQGLQSEGLKGRYDIAEGFARLLARHGLQAMPNGDGSYTLATLPRAAGEATLGAVTVTAKAERRNGTTEDTGSYTQTGPSNTATRLGMTLRETPQSVSVVTRQQMDDFGLNEINDVLQQTPGITVVAYDSERTTYYSRGFTIDSFQYDGISTTRDIRYSSGDTLTGTAIYDRVEVLKGASGLMTGRGDPGGTINLIRKRPTSQFSGHATASAGSWDNYRTEIDVGGPLNESGSIRGRAVAAYQDKKSYLDHYERKSKVFYGVLESDLTPDTLLTVGATYQDTIPKGSNWGGTPLFTSDGDFNDTPRSFNPGVRWSSNEQYSRSAFATLEHNFSNGWTAKANFTHQINGYNAPMSSASGGQPNPITGSGAILSLGKFDGEIKQNAVDAYAKGPFALLGREHEVVVGINASHRDWKTKDYFPAYDSAVEDFYNWNGDIAMPDWGTAYPTAETTREIAGYITARFNLRDDLKLTLGSRIADYRGETTTEKGIWVPYAGVVYDLNETFSAYASYTSIFKPQTRQDVQGKTLDPLEGDSYEAGLKAEFFDGRLNGSLAYFDIRQDNYALQTSSRAPSGSWAYEAIKGVKTTGYEFELSGELLPGWQAHAGYTHKSSRRTGKRVSTWEPEDQLSLYTSYKIPTHIAPLTVGGGARWQSKSWNTLSNPIRGGSERFTQKSYWLVDLMLRYQINQNLSASLGVNNVLDKKYFYNNGIYSYIWGEPRSANVSIRYDF</sequence>
<organism evidence="18 19">
    <name type="scientific">Thauera linaloolentis (strain DSM 12138 / JCM 21573 / CCUG 41526 / CIP 105981 / IAM 15112 / NBRC 102519 / 47Lol)</name>
    <dbReference type="NCBI Taxonomy" id="1123367"/>
    <lineage>
        <taxon>Bacteria</taxon>
        <taxon>Pseudomonadati</taxon>
        <taxon>Pseudomonadota</taxon>
        <taxon>Betaproteobacteria</taxon>
        <taxon>Rhodocyclales</taxon>
        <taxon>Zoogloeaceae</taxon>
        <taxon>Thauera</taxon>
    </lineage>
</organism>
<keyword evidence="11 14" id="KW-0472">Membrane</keyword>
<evidence type="ECO:0000256" key="13">
    <source>
        <dbReference type="ARBA" id="ARBA00023237"/>
    </source>
</evidence>
<keyword evidence="9" id="KW-0406">Ion transport</keyword>
<evidence type="ECO:0000256" key="14">
    <source>
        <dbReference type="PROSITE-ProRule" id="PRU01360"/>
    </source>
</evidence>
<keyword evidence="3 14" id="KW-0813">Transport</keyword>
<feature type="domain" description="Secretin/TonB short N-terminal" evidence="17">
    <location>
        <begin position="83"/>
        <end position="134"/>
    </location>
</feature>
<evidence type="ECO:0000256" key="10">
    <source>
        <dbReference type="ARBA" id="ARBA00023077"/>
    </source>
</evidence>
<evidence type="ECO:0000256" key="15">
    <source>
        <dbReference type="PROSITE-ProRule" id="PRU10144"/>
    </source>
</evidence>
<evidence type="ECO:0000256" key="5">
    <source>
        <dbReference type="ARBA" id="ARBA00022496"/>
    </source>
</evidence>
<keyword evidence="12 18" id="KW-0675">Receptor</keyword>
<evidence type="ECO:0000256" key="16">
    <source>
        <dbReference type="RuleBase" id="RU003357"/>
    </source>
</evidence>
<dbReference type="GO" id="GO:0015891">
    <property type="term" value="P:siderophore transport"/>
    <property type="evidence" value="ECO:0007669"/>
    <property type="project" value="InterPro"/>
</dbReference>
<keyword evidence="7" id="KW-0732">Signal</keyword>
<dbReference type="InterPro" id="IPR012910">
    <property type="entry name" value="Plug_dom"/>
</dbReference>
<dbReference type="GO" id="GO:0009279">
    <property type="term" value="C:cell outer membrane"/>
    <property type="evidence" value="ECO:0007669"/>
    <property type="project" value="UniProtKB-SubCell"/>
</dbReference>
<evidence type="ECO:0000256" key="1">
    <source>
        <dbReference type="ARBA" id="ARBA00004571"/>
    </source>
</evidence>
<evidence type="ECO:0000259" key="17">
    <source>
        <dbReference type="SMART" id="SM00965"/>
    </source>
</evidence>
<proteinExistence type="inferred from homology"/>
<evidence type="ECO:0000313" key="19">
    <source>
        <dbReference type="Proteomes" id="UP000013232"/>
    </source>
</evidence>
<dbReference type="AlphaFoldDB" id="N6YWG5"/>
<keyword evidence="4 14" id="KW-1134">Transmembrane beta strand</keyword>
<dbReference type="RefSeq" id="WP_004339756.1">
    <property type="nucleotide sequence ID" value="NZ_AMXE01000049.1"/>
</dbReference>
<dbReference type="InterPro" id="IPR000531">
    <property type="entry name" value="Beta-barrel_TonB"/>
</dbReference>
<dbReference type="OrthoDB" id="174652at2"/>